<dbReference type="EnsemblPlants" id="Pp3c26_8330V3.3">
    <property type="protein sequence ID" value="Pp3c26_8330V3.3"/>
    <property type="gene ID" value="Pp3c26_8330"/>
</dbReference>
<dbReference type="PaxDb" id="3218-PP1S217_26V6.1"/>
<organism evidence="5">
    <name type="scientific">Physcomitrium patens</name>
    <name type="common">Spreading-leaved earth moss</name>
    <name type="synonym">Physcomitrella patens</name>
    <dbReference type="NCBI Taxonomy" id="3218"/>
    <lineage>
        <taxon>Eukaryota</taxon>
        <taxon>Viridiplantae</taxon>
        <taxon>Streptophyta</taxon>
        <taxon>Embryophyta</taxon>
        <taxon>Bryophyta</taxon>
        <taxon>Bryophytina</taxon>
        <taxon>Bryopsida</taxon>
        <taxon>Funariidae</taxon>
        <taxon>Funariales</taxon>
        <taxon>Funariaceae</taxon>
        <taxon>Physcomitrium</taxon>
    </lineage>
</organism>
<dbReference type="PANTHER" id="PTHR31580:SF4">
    <property type="entry name" value="FILAMENT-LIKE PLANT PROTEIN 6"/>
    <property type="match status" value="1"/>
</dbReference>
<dbReference type="Gramene" id="Pp3c26_8330V3.1">
    <property type="protein sequence ID" value="Pp3c26_8330V3.1"/>
    <property type="gene ID" value="Pp3c26_8330"/>
</dbReference>
<comment type="similarity">
    <text evidence="1">Belongs to the FPP family.</text>
</comment>
<dbReference type="GeneID" id="112277923"/>
<reference evidence="6" key="3">
    <citation type="submission" date="2020-12" db="UniProtKB">
        <authorList>
            <consortium name="EnsemblPlants"/>
        </authorList>
    </citation>
    <scope>IDENTIFICATION</scope>
</reference>
<accession>A0A2K1ICB5</accession>
<evidence type="ECO:0000313" key="7">
    <source>
        <dbReference type="Proteomes" id="UP000006727"/>
    </source>
</evidence>
<dbReference type="Pfam" id="PF05911">
    <property type="entry name" value="FPP"/>
    <property type="match status" value="2"/>
</dbReference>
<feature type="coiled-coil region" evidence="3">
    <location>
        <begin position="115"/>
        <end position="142"/>
    </location>
</feature>
<feature type="region of interest" description="Disordered" evidence="4">
    <location>
        <begin position="441"/>
        <end position="460"/>
    </location>
</feature>
<feature type="compositionally biased region" description="Low complexity" evidence="4">
    <location>
        <begin position="947"/>
        <end position="959"/>
    </location>
</feature>
<protein>
    <submittedName>
        <fullName evidence="5 6">Uncharacterized protein</fullName>
    </submittedName>
</protein>
<reference evidence="5 7" key="2">
    <citation type="journal article" date="2018" name="Plant J.">
        <title>The Physcomitrella patens chromosome-scale assembly reveals moss genome structure and evolution.</title>
        <authorList>
            <person name="Lang D."/>
            <person name="Ullrich K.K."/>
            <person name="Murat F."/>
            <person name="Fuchs J."/>
            <person name="Jenkins J."/>
            <person name="Haas F.B."/>
            <person name="Piednoel M."/>
            <person name="Gundlach H."/>
            <person name="Van Bel M."/>
            <person name="Meyberg R."/>
            <person name="Vives C."/>
            <person name="Morata J."/>
            <person name="Symeonidi A."/>
            <person name="Hiss M."/>
            <person name="Muchero W."/>
            <person name="Kamisugi Y."/>
            <person name="Saleh O."/>
            <person name="Blanc G."/>
            <person name="Decker E.L."/>
            <person name="van Gessel N."/>
            <person name="Grimwood J."/>
            <person name="Hayes R.D."/>
            <person name="Graham S.W."/>
            <person name="Gunter L.E."/>
            <person name="McDaniel S.F."/>
            <person name="Hoernstein S.N.W."/>
            <person name="Larsson A."/>
            <person name="Li F.W."/>
            <person name="Perroud P.F."/>
            <person name="Phillips J."/>
            <person name="Ranjan P."/>
            <person name="Rokshar D.S."/>
            <person name="Rothfels C.J."/>
            <person name="Schneider L."/>
            <person name="Shu S."/>
            <person name="Stevenson D.W."/>
            <person name="Thummler F."/>
            <person name="Tillich M."/>
            <person name="Villarreal Aguilar J.C."/>
            <person name="Widiez T."/>
            <person name="Wong G.K."/>
            <person name="Wymore A."/>
            <person name="Zhang Y."/>
            <person name="Zimmer A.D."/>
            <person name="Quatrano R.S."/>
            <person name="Mayer K.F.X."/>
            <person name="Goodstein D."/>
            <person name="Casacuberta J.M."/>
            <person name="Vandepoele K."/>
            <person name="Reski R."/>
            <person name="Cuming A.C."/>
            <person name="Tuskan G.A."/>
            <person name="Maumus F."/>
            <person name="Salse J."/>
            <person name="Schmutz J."/>
            <person name="Rensing S.A."/>
        </authorList>
    </citation>
    <scope>NUCLEOTIDE SEQUENCE [LARGE SCALE GENOMIC DNA]</scope>
    <source>
        <strain evidence="6 7">cv. Gransden 2004</strain>
    </source>
</reference>
<keyword evidence="2 3" id="KW-0175">Coiled coil</keyword>
<evidence type="ECO:0000256" key="1">
    <source>
        <dbReference type="ARBA" id="ARBA00005921"/>
    </source>
</evidence>
<evidence type="ECO:0000256" key="4">
    <source>
        <dbReference type="SAM" id="MobiDB-lite"/>
    </source>
</evidence>
<evidence type="ECO:0000256" key="3">
    <source>
        <dbReference type="SAM" id="Coils"/>
    </source>
</evidence>
<gene>
    <name evidence="6" type="primary">LOC112277923</name>
    <name evidence="5" type="ORF">PHYPA_030395</name>
</gene>
<dbReference type="Gramene" id="Pp3c26_8330V3.2">
    <property type="protein sequence ID" value="Pp3c26_8330V3.2"/>
    <property type="gene ID" value="Pp3c26_8330"/>
</dbReference>
<dbReference type="Proteomes" id="UP000006727">
    <property type="component" value="Chromosome 26"/>
</dbReference>
<dbReference type="EMBL" id="ABEU02000026">
    <property type="protein sequence ID" value="PNR26914.1"/>
    <property type="molecule type" value="Genomic_DNA"/>
</dbReference>
<dbReference type="PANTHER" id="PTHR31580">
    <property type="entry name" value="FILAMENT-LIKE PLANT PROTEIN 4"/>
    <property type="match status" value="1"/>
</dbReference>
<evidence type="ECO:0000313" key="6">
    <source>
        <dbReference type="EnsemblPlants" id="Pp3c26_8330V3.1"/>
    </source>
</evidence>
<dbReference type="Gramene" id="Pp3c26_8330V3.3">
    <property type="protein sequence ID" value="Pp3c26_8330V3.3"/>
    <property type="gene ID" value="Pp3c26_8330"/>
</dbReference>
<dbReference type="EnsemblPlants" id="Pp3c26_8330V3.2">
    <property type="protein sequence ID" value="Pp3c26_8330V3.2"/>
    <property type="gene ID" value="Pp3c26_8330"/>
</dbReference>
<dbReference type="Gramene" id="Pp3c26_8330V3.5">
    <property type="protein sequence ID" value="Pp3c26_8330V3.5"/>
    <property type="gene ID" value="Pp3c26_8330"/>
</dbReference>
<dbReference type="InterPro" id="IPR008587">
    <property type="entry name" value="FPP_plant"/>
</dbReference>
<name>A0A2K1ICB5_PHYPA</name>
<dbReference type="EnsemblPlants" id="Pp3c26_8330V3.5">
    <property type="protein sequence ID" value="Pp3c26_8330V3.5"/>
    <property type="gene ID" value="Pp3c26_8330"/>
</dbReference>
<dbReference type="EnsemblPlants" id="Pp3c26_8330V3.1">
    <property type="protein sequence ID" value="Pp3c26_8330V3.1"/>
    <property type="gene ID" value="Pp3c26_8330"/>
</dbReference>
<dbReference type="RefSeq" id="XP_024366546.1">
    <property type="nucleotide sequence ID" value="XM_024510778.2"/>
</dbReference>
<feature type="compositionally biased region" description="Polar residues" evidence="4">
    <location>
        <begin position="960"/>
        <end position="969"/>
    </location>
</feature>
<reference evidence="5 7" key="1">
    <citation type="journal article" date="2008" name="Science">
        <title>The Physcomitrella genome reveals evolutionary insights into the conquest of land by plants.</title>
        <authorList>
            <person name="Rensing S."/>
            <person name="Lang D."/>
            <person name="Zimmer A."/>
            <person name="Terry A."/>
            <person name="Salamov A."/>
            <person name="Shapiro H."/>
            <person name="Nishiyama T."/>
            <person name="Perroud P.-F."/>
            <person name="Lindquist E."/>
            <person name="Kamisugi Y."/>
            <person name="Tanahashi T."/>
            <person name="Sakakibara K."/>
            <person name="Fujita T."/>
            <person name="Oishi K."/>
            <person name="Shin-I T."/>
            <person name="Kuroki Y."/>
            <person name="Toyoda A."/>
            <person name="Suzuki Y."/>
            <person name="Hashimoto A."/>
            <person name="Yamaguchi K."/>
            <person name="Sugano A."/>
            <person name="Kohara Y."/>
            <person name="Fujiyama A."/>
            <person name="Anterola A."/>
            <person name="Aoki S."/>
            <person name="Ashton N."/>
            <person name="Barbazuk W.B."/>
            <person name="Barker E."/>
            <person name="Bennetzen J."/>
            <person name="Bezanilla M."/>
            <person name="Blankenship R."/>
            <person name="Cho S.H."/>
            <person name="Dutcher S."/>
            <person name="Estelle M."/>
            <person name="Fawcett J.A."/>
            <person name="Gundlach H."/>
            <person name="Hanada K."/>
            <person name="Heyl A."/>
            <person name="Hicks K.A."/>
            <person name="Hugh J."/>
            <person name="Lohr M."/>
            <person name="Mayer K."/>
            <person name="Melkozernov A."/>
            <person name="Murata T."/>
            <person name="Nelson D."/>
            <person name="Pils B."/>
            <person name="Prigge M."/>
            <person name="Reiss B."/>
            <person name="Renner T."/>
            <person name="Rombauts S."/>
            <person name="Rushton P."/>
            <person name="Sanderfoot A."/>
            <person name="Schween G."/>
            <person name="Shiu S.-H."/>
            <person name="Stueber K."/>
            <person name="Theodoulou F.L."/>
            <person name="Tu H."/>
            <person name="Van de Peer Y."/>
            <person name="Verrier P.J."/>
            <person name="Waters E."/>
            <person name="Wood A."/>
            <person name="Yang L."/>
            <person name="Cove D."/>
            <person name="Cuming A."/>
            <person name="Hasebe M."/>
            <person name="Lucas S."/>
            <person name="Mishler D.B."/>
            <person name="Reski R."/>
            <person name="Grigoriev I."/>
            <person name="Quatrano R.S."/>
            <person name="Boore J.L."/>
        </authorList>
    </citation>
    <scope>NUCLEOTIDE SEQUENCE [LARGE SCALE GENOMIC DNA]</scope>
    <source>
        <strain evidence="6 7">cv. Gransden 2004</strain>
    </source>
</reference>
<sequence length="1025" mass="115512">MMEKELERRRRWPWKNLKNNGISGSSEGGSSPNPVKLFDEQDVARILQDQIRIGDEQIVEALHAAELKYSEEKKVLTEKLTDVNEKLVSALADITTKDHFIKLHIKVAEEAIIGWEKAEQETAEYKLELEKATQQRLATEDRASYLDATLKDLTQQLHVGREEHKKNLHETTLEKAQEFENLRTELEIKLEEVSKSLSDNRNLLIESQAENEVLYHALKDSSRMIAELNDMRAHTETYNKILQVRLEGVEKENLDLRYKIQTITKELEIRSAELEYGRKNPDILYPHQADSGNTNVKLEDESSQLHMMVHKNLPDSSSKNQINKEMGFSRKEPEDSPRPRRCPLRRSLGEGLDILPWHALVHEGTQDSKDGINAVVERIAHVDEETRILKEALAKRNKELQASHLMCAKTASRLTVVEDELDLLRAEMTHFIDASSPGCSMSSMPVSKSRTPLSKSKNGSRTFGLMNGLGMECLAPYGLQSEPRSDNLYENGYLNYPHISKCQQQILGLRNPKTANDRKFDSTNVVNEKPSTKLTAAEGQFSSNTRNAENAESSKILQDGLDRLLNSLREAQVHLTPSAKVSTPIHLELATALKSVFQATELLGQPVEIKSFIPEVVEDNTNVSIAMCVHWPNFKLDSCLSNLAQVTNELSENCSHSTSFVSELSPTLPCVTSNYINSVQDLQEDREAVYGNLESANALIFQPEDYLPNIIQERATKDIQMQEQLDRAPEWEKDVELLSREITRAIHRVSDVKPHLREANDIVDALREELKAAEVRICELRLQQEQQKQEDELIEEKLLEIFLSHPGLAKTIRAADIEMNELHVKLAELEVELHDERRRHHDVVAKLRDLQQIHRGVGRNADSGGSLWEGSTESLMEEDDVSKGAGQEREMAAGASAECQRTILALGKHLKILGFSESLKLTTNSRHYPDFEKGTTESLELQQWLTQSSNQESSQKSNSVVCNGPTSVPASPGRLGLVGPSSPDLPVIVQRSVRTFRPLQLPEVFASNGKVVSNPIATRRADEPS</sequence>
<dbReference type="AlphaFoldDB" id="A0A2K1ICB5"/>
<feature type="coiled-coil region" evidence="3">
    <location>
        <begin position="812"/>
        <end position="839"/>
    </location>
</feature>
<evidence type="ECO:0000313" key="5">
    <source>
        <dbReference type="EMBL" id="PNR26914.1"/>
    </source>
</evidence>
<proteinExistence type="inferred from homology"/>
<feature type="region of interest" description="Disordered" evidence="4">
    <location>
        <begin position="946"/>
        <end position="981"/>
    </location>
</feature>
<evidence type="ECO:0000256" key="2">
    <source>
        <dbReference type="ARBA" id="ARBA00023054"/>
    </source>
</evidence>
<feature type="region of interest" description="Disordered" evidence="4">
    <location>
        <begin position="858"/>
        <end position="893"/>
    </location>
</feature>
<keyword evidence="7" id="KW-1185">Reference proteome</keyword>